<protein>
    <recommendedName>
        <fullName evidence="2">RNase H type-1 domain-containing protein</fullName>
    </recommendedName>
</protein>
<reference evidence="3" key="2">
    <citation type="journal article" date="2024" name="Plant">
        <title>Genomic evolution and insights into agronomic trait innovations of Sesamum species.</title>
        <authorList>
            <person name="Miao H."/>
            <person name="Wang L."/>
            <person name="Qu L."/>
            <person name="Liu H."/>
            <person name="Sun Y."/>
            <person name="Le M."/>
            <person name="Wang Q."/>
            <person name="Wei S."/>
            <person name="Zheng Y."/>
            <person name="Lin W."/>
            <person name="Duan Y."/>
            <person name="Cao H."/>
            <person name="Xiong S."/>
            <person name="Wang X."/>
            <person name="Wei L."/>
            <person name="Li C."/>
            <person name="Ma Q."/>
            <person name="Ju M."/>
            <person name="Zhao R."/>
            <person name="Li G."/>
            <person name="Mu C."/>
            <person name="Tian Q."/>
            <person name="Mei H."/>
            <person name="Zhang T."/>
            <person name="Gao T."/>
            <person name="Zhang H."/>
        </authorList>
    </citation>
    <scope>NUCLEOTIDE SEQUENCE</scope>
    <source>
        <strain evidence="3">KEN1</strain>
    </source>
</reference>
<dbReference type="EMBL" id="JACGWN010000012">
    <property type="protein sequence ID" value="KAL0416155.1"/>
    <property type="molecule type" value="Genomic_DNA"/>
</dbReference>
<name>A0AAW2UFQ8_9LAMI</name>
<evidence type="ECO:0000259" key="2">
    <source>
        <dbReference type="Pfam" id="PF13456"/>
    </source>
</evidence>
<evidence type="ECO:0000256" key="1">
    <source>
        <dbReference type="SAM" id="Coils"/>
    </source>
</evidence>
<sequence>MIKWAIELNEYDISYHPKIAIKPNGTRVVPTSPKGDELEYALRFDFKASNNEAKYEALIADIRVALDAGARNLIAYCDSQLVTNQVEGVYEIKEDRMKEYLQEISKLTSQLKSFQLHQIPRTENTKVDYLASSLIDYTLALLL</sequence>
<dbReference type="InterPro" id="IPR012337">
    <property type="entry name" value="RNaseH-like_sf"/>
</dbReference>
<gene>
    <name evidence="3" type="ORF">Slati_3447400</name>
</gene>
<dbReference type="PANTHER" id="PTHR48475:SF2">
    <property type="entry name" value="RIBONUCLEASE H"/>
    <property type="match status" value="1"/>
</dbReference>
<keyword evidence="1" id="KW-0175">Coiled coil</keyword>
<dbReference type="Gene3D" id="3.30.420.10">
    <property type="entry name" value="Ribonuclease H-like superfamily/Ribonuclease H"/>
    <property type="match status" value="1"/>
</dbReference>
<dbReference type="SUPFAM" id="SSF53098">
    <property type="entry name" value="Ribonuclease H-like"/>
    <property type="match status" value="1"/>
</dbReference>
<dbReference type="AlphaFoldDB" id="A0AAW2UFQ8"/>
<evidence type="ECO:0000313" key="3">
    <source>
        <dbReference type="EMBL" id="KAL0416155.1"/>
    </source>
</evidence>
<dbReference type="CDD" id="cd09279">
    <property type="entry name" value="RNase_HI_like"/>
    <property type="match status" value="1"/>
</dbReference>
<feature type="domain" description="RNase H type-1" evidence="2">
    <location>
        <begin position="42"/>
        <end position="132"/>
    </location>
</feature>
<proteinExistence type="predicted"/>
<comment type="caution">
    <text evidence="3">The sequence shown here is derived from an EMBL/GenBank/DDBJ whole genome shotgun (WGS) entry which is preliminary data.</text>
</comment>
<dbReference type="GO" id="GO:0003676">
    <property type="term" value="F:nucleic acid binding"/>
    <property type="evidence" value="ECO:0007669"/>
    <property type="project" value="InterPro"/>
</dbReference>
<dbReference type="InterPro" id="IPR002156">
    <property type="entry name" value="RNaseH_domain"/>
</dbReference>
<reference evidence="3" key="1">
    <citation type="submission" date="2020-06" db="EMBL/GenBank/DDBJ databases">
        <authorList>
            <person name="Li T."/>
            <person name="Hu X."/>
            <person name="Zhang T."/>
            <person name="Song X."/>
            <person name="Zhang H."/>
            <person name="Dai N."/>
            <person name="Sheng W."/>
            <person name="Hou X."/>
            <person name="Wei L."/>
        </authorList>
    </citation>
    <scope>NUCLEOTIDE SEQUENCE</scope>
    <source>
        <strain evidence="3">KEN1</strain>
        <tissue evidence="3">Leaf</tissue>
    </source>
</reference>
<accession>A0AAW2UFQ8</accession>
<dbReference type="PANTHER" id="PTHR48475">
    <property type="entry name" value="RIBONUCLEASE H"/>
    <property type="match status" value="1"/>
</dbReference>
<dbReference type="InterPro" id="IPR036397">
    <property type="entry name" value="RNaseH_sf"/>
</dbReference>
<dbReference type="Pfam" id="PF13456">
    <property type="entry name" value="RVT_3"/>
    <property type="match status" value="1"/>
</dbReference>
<organism evidence="3">
    <name type="scientific">Sesamum latifolium</name>
    <dbReference type="NCBI Taxonomy" id="2727402"/>
    <lineage>
        <taxon>Eukaryota</taxon>
        <taxon>Viridiplantae</taxon>
        <taxon>Streptophyta</taxon>
        <taxon>Embryophyta</taxon>
        <taxon>Tracheophyta</taxon>
        <taxon>Spermatophyta</taxon>
        <taxon>Magnoliopsida</taxon>
        <taxon>eudicotyledons</taxon>
        <taxon>Gunneridae</taxon>
        <taxon>Pentapetalae</taxon>
        <taxon>asterids</taxon>
        <taxon>lamiids</taxon>
        <taxon>Lamiales</taxon>
        <taxon>Pedaliaceae</taxon>
        <taxon>Sesamum</taxon>
    </lineage>
</organism>
<dbReference type="GO" id="GO:0004523">
    <property type="term" value="F:RNA-DNA hybrid ribonuclease activity"/>
    <property type="evidence" value="ECO:0007669"/>
    <property type="project" value="InterPro"/>
</dbReference>
<feature type="coiled-coil region" evidence="1">
    <location>
        <begin position="90"/>
        <end position="117"/>
    </location>
</feature>